<gene>
    <name evidence="1" type="ORF">METZ01_LOCUS311494</name>
</gene>
<proteinExistence type="predicted"/>
<name>A0A382ND46_9ZZZZ</name>
<reference evidence="1" key="1">
    <citation type="submission" date="2018-05" db="EMBL/GenBank/DDBJ databases">
        <authorList>
            <person name="Lanie J.A."/>
            <person name="Ng W.-L."/>
            <person name="Kazmierczak K.M."/>
            <person name="Andrzejewski T.M."/>
            <person name="Davidsen T.M."/>
            <person name="Wayne K.J."/>
            <person name="Tettelin H."/>
            <person name="Glass J.I."/>
            <person name="Rusch D."/>
            <person name="Podicherti R."/>
            <person name="Tsui H.-C.T."/>
            <person name="Winkler M.E."/>
        </authorList>
    </citation>
    <scope>NUCLEOTIDE SEQUENCE</scope>
</reference>
<dbReference type="EMBL" id="UINC01099394">
    <property type="protein sequence ID" value="SVC58640.1"/>
    <property type="molecule type" value="Genomic_DNA"/>
</dbReference>
<dbReference type="AlphaFoldDB" id="A0A382ND46"/>
<organism evidence="1">
    <name type="scientific">marine metagenome</name>
    <dbReference type="NCBI Taxonomy" id="408172"/>
    <lineage>
        <taxon>unclassified sequences</taxon>
        <taxon>metagenomes</taxon>
        <taxon>ecological metagenomes</taxon>
    </lineage>
</organism>
<feature type="non-terminal residue" evidence="1">
    <location>
        <position position="132"/>
    </location>
</feature>
<sequence length="132" mass="13771">MAAPVTRAVGAVSLALALLVTPLTAQGSRAGDGVRFSVFAGGISPIGFAVELFRDTHALEIGVGTWAFDELAISTVFKEYIGGNTVRPFAGAGIWVTTVSPPEDRRGYAVVLRAPIGLDWSFIENHSIGAAL</sequence>
<evidence type="ECO:0000313" key="1">
    <source>
        <dbReference type="EMBL" id="SVC58640.1"/>
    </source>
</evidence>
<protein>
    <submittedName>
        <fullName evidence="1">Uncharacterized protein</fullName>
    </submittedName>
</protein>
<accession>A0A382ND46</accession>